<dbReference type="Gene3D" id="1.10.3580.10">
    <property type="entry name" value="ATP12 ATPase"/>
    <property type="match status" value="1"/>
</dbReference>
<dbReference type="GO" id="GO:0043461">
    <property type="term" value="P:proton-transporting ATP synthase complex assembly"/>
    <property type="evidence" value="ECO:0007669"/>
    <property type="project" value="InterPro"/>
</dbReference>
<proteinExistence type="inferred from homology"/>
<dbReference type="RefSeq" id="WP_218119218.1">
    <property type="nucleotide sequence ID" value="NZ_FNCE01000015.1"/>
</dbReference>
<evidence type="ECO:0000256" key="2">
    <source>
        <dbReference type="ARBA" id="ARBA00022946"/>
    </source>
</evidence>
<protein>
    <submittedName>
        <fullName evidence="4">Chaperone required for the assembly of the F1-ATPase</fullName>
    </submittedName>
</protein>
<dbReference type="EMBL" id="FNCE01000015">
    <property type="protein sequence ID" value="SDG48619.1"/>
    <property type="molecule type" value="Genomic_DNA"/>
</dbReference>
<sequence>MTQKRMDRFYTAAGVEPADTGHAVVLDGRTVKTPQTRAELIVPTRALAEAIAAEWDAQADKVRPQEMPLTSYAMTALDTAGPRRDELIEGLAQYAETEMMCYRAPHPEEFAARQQAIWQPLLDWAALTYDARLNVTTSILPVEQPADAVQALRNAVAAHDTFELAALSGTVKAAGSLVIGLALTAGRLTADQAFEAAEVEPTFQIEQWGLDEEQETRRAGVHADIAGAARFIELLRA</sequence>
<evidence type="ECO:0000256" key="1">
    <source>
        <dbReference type="ARBA" id="ARBA00008231"/>
    </source>
</evidence>
<dbReference type="AlphaFoldDB" id="A0A1G7UNC6"/>
<gene>
    <name evidence="4" type="ORF">SAMN05216241_11532</name>
</gene>
<evidence type="ECO:0000313" key="5">
    <source>
        <dbReference type="Proteomes" id="UP000199415"/>
    </source>
</evidence>
<dbReference type="Pfam" id="PF07542">
    <property type="entry name" value="ATP12"/>
    <property type="match status" value="1"/>
</dbReference>
<dbReference type="PANTHER" id="PTHR21013">
    <property type="entry name" value="ATP SYNTHASE MITOCHONDRIAL F1 COMPLEX ASSEMBLY FACTOR 2/ATP12 PROTEIN, MITOCHONDRIAL PRECURSOR"/>
    <property type="match status" value="1"/>
</dbReference>
<dbReference type="InterPro" id="IPR011419">
    <property type="entry name" value="ATP12_ATP_synth-F1-assembly"/>
</dbReference>
<keyword evidence="2" id="KW-0809">Transit peptide</keyword>
<accession>A0A1G7UNC6</accession>
<organism evidence="4 5">
    <name type="scientific">Limimonas halophila</name>
    <dbReference type="NCBI Taxonomy" id="1082479"/>
    <lineage>
        <taxon>Bacteria</taxon>
        <taxon>Pseudomonadati</taxon>
        <taxon>Pseudomonadota</taxon>
        <taxon>Alphaproteobacteria</taxon>
        <taxon>Rhodospirillales</taxon>
        <taxon>Rhodovibrionaceae</taxon>
        <taxon>Limimonas</taxon>
    </lineage>
</organism>
<evidence type="ECO:0000313" key="4">
    <source>
        <dbReference type="EMBL" id="SDG48619.1"/>
    </source>
</evidence>
<dbReference type="STRING" id="1082479.SAMN05216241_11532"/>
<dbReference type="InterPro" id="IPR023335">
    <property type="entry name" value="ATP12_ortho_dom_sf"/>
</dbReference>
<dbReference type="Gene3D" id="3.30.2180.10">
    <property type="entry name" value="ATP12-like"/>
    <property type="match status" value="1"/>
</dbReference>
<dbReference type="SUPFAM" id="SSF160909">
    <property type="entry name" value="ATP12-like"/>
    <property type="match status" value="1"/>
</dbReference>
<name>A0A1G7UNC6_9PROT</name>
<reference evidence="4 5" key="1">
    <citation type="submission" date="2016-10" db="EMBL/GenBank/DDBJ databases">
        <authorList>
            <person name="de Groot N.N."/>
        </authorList>
    </citation>
    <scope>NUCLEOTIDE SEQUENCE [LARGE SCALE GENOMIC DNA]</scope>
    <source>
        <strain evidence="4 5">DSM 25584</strain>
    </source>
</reference>
<dbReference type="Proteomes" id="UP000199415">
    <property type="component" value="Unassembled WGS sequence"/>
</dbReference>
<dbReference type="PANTHER" id="PTHR21013:SF10">
    <property type="entry name" value="ATP SYNTHASE MITOCHONDRIAL F1 COMPLEX ASSEMBLY FACTOR 2"/>
    <property type="match status" value="1"/>
</dbReference>
<keyword evidence="3" id="KW-0143">Chaperone</keyword>
<dbReference type="InterPro" id="IPR042272">
    <property type="entry name" value="ATP12_ATP_synth-F1-assembly_N"/>
</dbReference>
<comment type="similarity">
    <text evidence="1">Belongs to the ATP12 family.</text>
</comment>
<keyword evidence="5" id="KW-1185">Reference proteome</keyword>
<evidence type="ECO:0000256" key="3">
    <source>
        <dbReference type="ARBA" id="ARBA00023186"/>
    </source>
</evidence>